<comment type="similarity">
    <text evidence="1">Belongs to the NifU family.</text>
</comment>
<dbReference type="PANTHER" id="PTHR11178">
    <property type="entry name" value="IRON-SULFUR CLUSTER SCAFFOLD PROTEIN NFU-RELATED"/>
    <property type="match status" value="1"/>
</dbReference>
<dbReference type="GO" id="GO:0051536">
    <property type="term" value="F:iron-sulfur cluster binding"/>
    <property type="evidence" value="ECO:0007669"/>
    <property type="project" value="InterPro"/>
</dbReference>
<dbReference type="Gene3D" id="3.30.300.130">
    <property type="entry name" value="Fe-S cluster assembly (FSCA)"/>
    <property type="match status" value="1"/>
</dbReference>
<evidence type="ECO:0000313" key="3">
    <source>
        <dbReference type="EMBL" id="CAE10717.1"/>
    </source>
</evidence>
<feature type="domain" description="NIF system FeS cluster assembly NifU C-terminal" evidence="2">
    <location>
        <begin position="13"/>
        <end position="77"/>
    </location>
</feature>
<reference evidence="3 4" key="1">
    <citation type="journal article" date="2003" name="Proc. Natl. Acad. Sci. U.S.A.">
        <title>Complete genome sequence and analysis of Wolinella succinogenes.</title>
        <authorList>
            <person name="Baar C."/>
            <person name="Eppinger M."/>
            <person name="Raddatz G."/>
            <person name="Simon JM."/>
            <person name="Lanz C."/>
            <person name="Klimmek O."/>
            <person name="Nandakumar R."/>
            <person name="Gross R."/>
            <person name="Rosinus A."/>
            <person name="Keller H."/>
            <person name="Jagtap P."/>
            <person name="Linke B."/>
            <person name="Meyer F."/>
            <person name="Lederer H."/>
            <person name="Schuster S.C."/>
        </authorList>
    </citation>
    <scope>NUCLEOTIDE SEQUENCE [LARGE SCALE GENOMIC DNA]</scope>
    <source>
        <strain evidence="4">ATCC 29543 / DSM 1740 / CCUG 13145 / JCM 31913 / LMG 7466 / NCTC 11488 / FDC 602W</strain>
    </source>
</reference>
<accession>Q7MR51</accession>
<gene>
    <name evidence="3" type="ordered locus">WS1690</name>
</gene>
<dbReference type="HOGENOM" id="CLU_060555_4_1_7"/>
<dbReference type="RefSeq" id="WP_011139501.1">
    <property type="nucleotide sequence ID" value="NC_005090.1"/>
</dbReference>
<evidence type="ECO:0000313" key="4">
    <source>
        <dbReference type="Proteomes" id="UP000000422"/>
    </source>
</evidence>
<dbReference type="EMBL" id="BX571661">
    <property type="protein sequence ID" value="CAE10717.1"/>
    <property type="molecule type" value="Genomic_DNA"/>
</dbReference>
<dbReference type="PANTHER" id="PTHR11178:SF1">
    <property type="entry name" value="NFU1 IRON-SULFUR CLUSTER SCAFFOLD HOMOLOG, MITOCHONDRIAL"/>
    <property type="match status" value="1"/>
</dbReference>
<evidence type="ECO:0000259" key="2">
    <source>
        <dbReference type="Pfam" id="PF01106"/>
    </source>
</evidence>
<dbReference type="GO" id="GO:0005506">
    <property type="term" value="F:iron ion binding"/>
    <property type="evidence" value="ECO:0007669"/>
    <property type="project" value="InterPro"/>
</dbReference>
<dbReference type="STRING" id="273121.WS1690"/>
<protein>
    <recommendedName>
        <fullName evidence="2">NIF system FeS cluster assembly NifU C-terminal domain-containing protein</fullName>
    </recommendedName>
</protein>
<dbReference type="AlphaFoldDB" id="Q7MR51"/>
<dbReference type="KEGG" id="wsu:WS1690"/>
<organism evidence="4">
    <name type="scientific">Wolinella succinogenes (strain ATCC 29543 / DSM 1740 / CCUG 13145 / JCM 31913 / LMG 7466 / NCTC 11488 / FDC 602W)</name>
    <name type="common">Vibrio succinogenes</name>
    <dbReference type="NCBI Taxonomy" id="273121"/>
    <lineage>
        <taxon>Bacteria</taxon>
        <taxon>Pseudomonadati</taxon>
        <taxon>Campylobacterota</taxon>
        <taxon>Epsilonproteobacteria</taxon>
        <taxon>Campylobacterales</taxon>
        <taxon>Helicobacteraceae</taxon>
        <taxon>Wolinella</taxon>
    </lineage>
</organism>
<dbReference type="Proteomes" id="UP000000422">
    <property type="component" value="Chromosome"/>
</dbReference>
<dbReference type="InterPro" id="IPR034904">
    <property type="entry name" value="FSCA_dom_sf"/>
</dbReference>
<proteinExistence type="inferred from homology"/>
<name>Q7MR51_WOLSU</name>
<dbReference type="InterPro" id="IPR001075">
    <property type="entry name" value="NIF_FeS_clus_asmbl_NifU_C"/>
</dbReference>
<dbReference type="eggNOG" id="COG0694">
    <property type="taxonomic scope" value="Bacteria"/>
</dbReference>
<dbReference type="Pfam" id="PF01106">
    <property type="entry name" value="NifU"/>
    <property type="match status" value="1"/>
</dbReference>
<dbReference type="GO" id="GO:0016226">
    <property type="term" value="P:iron-sulfur cluster assembly"/>
    <property type="evidence" value="ECO:0007669"/>
    <property type="project" value="InterPro"/>
</dbReference>
<sequence>MFPFSDDDLLKPVERVLEKVRPTLALDGGDVSLIGVAAPKVYVRLEGACKGCASSALTLKNGIERQMRLEIHPEIEIVNVPHGMESEWRSL</sequence>
<keyword evidence="4" id="KW-1185">Reference proteome</keyword>
<evidence type="ECO:0000256" key="1">
    <source>
        <dbReference type="ARBA" id="ARBA00006420"/>
    </source>
</evidence>
<dbReference type="SUPFAM" id="SSF117916">
    <property type="entry name" value="Fe-S cluster assembly (FSCA) domain-like"/>
    <property type="match status" value="1"/>
</dbReference>